<dbReference type="EMBL" id="OJIN01000080">
    <property type="protein sequence ID" value="SPD73135.1"/>
    <property type="molecule type" value="Genomic_DNA"/>
</dbReference>
<evidence type="ECO:0000313" key="3">
    <source>
        <dbReference type="EMBL" id="SPD73135.1"/>
    </source>
</evidence>
<name>A0A445MUI9_9BACT</name>
<evidence type="ECO:0000256" key="2">
    <source>
        <dbReference type="ARBA" id="ARBA00022801"/>
    </source>
</evidence>
<gene>
    <name evidence="3" type="ORF">PITCH_A1700011</name>
</gene>
<evidence type="ECO:0000256" key="1">
    <source>
        <dbReference type="ARBA" id="ARBA00008779"/>
    </source>
</evidence>
<accession>A0A445MUI9</accession>
<proteinExistence type="inferred from homology"/>
<dbReference type="PANTHER" id="PTHR42693">
    <property type="entry name" value="ARYLSULFATASE FAMILY MEMBER"/>
    <property type="match status" value="1"/>
</dbReference>
<dbReference type="PANTHER" id="PTHR42693:SF53">
    <property type="entry name" value="ENDO-4-O-SULFATASE"/>
    <property type="match status" value="1"/>
</dbReference>
<dbReference type="Gene3D" id="3.40.720.10">
    <property type="entry name" value="Alkaline Phosphatase, subunit A"/>
    <property type="match status" value="1"/>
</dbReference>
<dbReference type="InterPro" id="IPR050738">
    <property type="entry name" value="Sulfatase"/>
</dbReference>
<dbReference type="SUPFAM" id="SSF53649">
    <property type="entry name" value="Alkaline phosphatase-like"/>
    <property type="match status" value="1"/>
</dbReference>
<sequence>MEHGAVLHGRTLFQEVVRVPLIFRVPGLPKGLKITENASLIDVMPTILSLVGISDFEVVDGIDLSQAWINKDFKMPQRYLFVEADWNNVISRFMSRDMAQNIKREGLTLRPVTEKTREGDVVVDDIKRAVRYGQYKLCYDRLTKQMQLYDLKNDPNERNDISSDKELSYQLFSRLEEFMKKGKRGKEVAPLSEEEIKRLKSLGYIH</sequence>
<reference evidence="3" key="1">
    <citation type="submission" date="2018-01" db="EMBL/GenBank/DDBJ databases">
        <authorList>
            <person name="Regsiter A."/>
            <person name="William W."/>
        </authorList>
    </citation>
    <scope>NUCLEOTIDE SEQUENCE</scope>
    <source>
        <strain evidence="3">TRIP AH-1</strain>
    </source>
</reference>
<comment type="similarity">
    <text evidence="1">Belongs to the sulfatase family.</text>
</comment>
<dbReference type="InterPro" id="IPR017850">
    <property type="entry name" value="Alkaline_phosphatase_core_sf"/>
</dbReference>
<dbReference type="AlphaFoldDB" id="A0A445MUI9"/>
<dbReference type="GO" id="GO:0004065">
    <property type="term" value="F:arylsulfatase activity"/>
    <property type="evidence" value="ECO:0007669"/>
    <property type="project" value="TreeGrafter"/>
</dbReference>
<evidence type="ECO:0008006" key="4">
    <source>
        <dbReference type="Google" id="ProtNLM"/>
    </source>
</evidence>
<keyword evidence="2" id="KW-0378">Hydrolase</keyword>
<organism evidence="3">
    <name type="scientific">uncultured Desulfobacterium sp</name>
    <dbReference type="NCBI Taxonomy" id="201089"/>
    <lineage>
        <taxon>Bacteria</taxon>
        <taxon>Pseudomonadati</taxon>
        <taxon>Thermodesulfobacteriota</taxon>
        <taxon>Desulfobacteria</taxon>
        <taxon>Desulfobacterales</taxon>
        <taxon>Desulfobacteriaceae</taxon>
        <taxon>Desulfobacterium</taxon>
        <taxon>environmental samples</taxon>
    </lineage>
</organism>
<protein>
    <recommendedName>
        <fullName evidence="4">N-sulphoglucosamine sulphohydrolase C-terminal domain-containing protein</fullName>
    </recommendedName>
</protein>